<evidence type="ECO:0000313" key="6">
    <source>
        <dbReference type="Proteomes" id="UP000281708"/>
    </source>
</evidence>
<keyword evidence="2 5" id="KW-0378">Hydrolase</keyword>
<dbReference type="SUPFAM" id="SSF75005">
    <property type="entry name" value="Arabinanase/levansucrase/invertase"/>
    <property type="match status" value="1"/>
</dbReference>
<evidence type="ECO:0000313" key="5">
    <source>
        <dbReference type="EMBL" id="RLV50782.1"/>
    </source>
</evidence>
<evidence type="ECO:0000256" key="2">
    <source>
        <dbReference type="ARBA" id="ARBA00022801"/>
    </source>
</evidence>
<gene>
    <name evidence="5" type="ORF">D9V37_02155</name>
</gene>
<dbReference type="InterPro" id="IPR013148">
    <property type="entry name" value="Glyco_hydro_32_N"/>
</dbReference>
<dbReference type="InterPro" id="IPR051214">
    <property type="entry name" value="GH32_Enzymes"/>
</dbReference>
<dbReference type="PANTHER" id="PTHR43101">
    <property type="entry name" value="BETA-FRUCTOSIDASE"/>
    <property type="match status" value="1"/>
</dbReference>
<evidence type="ECO:0000259" key="4">
    <source>
        <dbReference type="Pfam" id="PF00251"/>
    </source>
</evidence>
<evidence type="ECO:0000256" key="3">
    <source>
        <dbReference type="ARBA" id="ARBA00023295"/>
    </source>
</evidence>
<comment type="caution">
    <text evidence="5">The sequence shown here is derived from an EMBL/GenBank/DDBJ whole genome shotgun (WGS) entry which is preliminary data.</text>
</comment>
<comment type="similarity">
    <text evidence="1">Belongs to the glycosyl hydrolase 32 family.</text>
</comment>
<dbReference type="Gene3D" id="2.115.10.20">
    <property type="entry name" value="Glycosyl hydrolase domain, family 43"/>
    <property type="match status" value="1"/>
</dbReference>
<keyword evidence="3" id="KW-0326">Glycosidase</keyword>
<dbReference type="Proteomes" id="UP000281708">
    <property type="component" value="Unassembled WGS sequence"/>
</dbReference>
<accession>A0A3L8P771</accession>
<dbReference type="GO" id="GO:0016798">
    <property type="term" value="F:hydrolase activity, acting on glycosyl bonds"/>
    <property type="evidence" value="ECO:0007669"/>
    <property type="project" value="UniProtKB-KW"/>
</dbReference>
<reference evidence="5 6" key="1">
    <citation type="submission" date="2018-10" db="EMBL/GenBank/DDBJ databases">
        <title>Marmoricola sp. 4Q3S-7 whole genome shotgun sequence.</title>
        <authorList>
            <person name="Li F."/>
        </authorList>
    </citation>
    <scope>NUCLEOTIDE SEQUENCE [LARGE SCALE GENOMIC DNA]</scope>
    <source>
        <strain evidence="5 6">4Q3S-7</strain>
    </source>
</reference>
<sequence length="309" mass="34022">MFDLPDQYVWDFWLARDEATWHLFHLQAPRSLGDPELRHTHATVGHAVSSDLVSWRSLGQVLPAGWSGSGYDLAVWTGSVVRHDGRWWTFHSGLSRAEAGLRQRVALACSDDLVAWVPTGWTLQADPRWYETLEDGTWPDEHWRDPWVVADDEGLWHMYVTARARGTAPGRGVVGHATSSDLRHWRVEPPLSEPSGLFEQLEVMQLACVAGRWVMVFSCLAGEIVGAAPGDGGCWYVEVEGPGARVDLAGARRLLDERYYVAKLVPTSSDGWGVMAFRNAGDDGCFVGGIVAPMAVAWDGDGHLSVTGC</sequence>
<proteinExistence type="inferred from homology"/>
<organism evidence="5 6">
    <name type="scientific">Nocardioides mangrovicus</name>
    <dbReference type="NCBI Taxonomy" id="2478913"/>
    <lineage>
        <taxon>Bacteria</taxon>
        <taxon>Bacillati</taxon>
        <taxon>Actinomycetota</taxon>
        <taxon>Actinomycetes</taxon>
        <taxon>Propionibacteriales</taxon>
        <taxon>Nocardioidaceae</taxon>
        <taxon>Nocardioides</taxon>
    </lineage>
</organism>
<evidence type="ECO:0000256" key="1">
    <source>
        <dbReference type="ARBA" id="ARBA00009902"/>
    </source>
</evidence>
<dbReference type="CDD" id="cd18609">
    <property type="entry name" value="GH32-like"/>
    <property type="match status" value="1"/>
</dbReference>
<dbReference type="AlphaFoldDB" id="A0A3L8P771"/>
<protein>
    <submittedName>
        <fullName evidence="5">Glycosyl hydrolase family 32</fullName>
    </submittedName>
</protein>
<feature type="domain" description="Glycosyl hydrolase family 32 N-terminal" evidence="4">
    <location>
        <begin position="19"/>
        <end position="212"/>
    </location>
</feature>
<keyword evidence="6" id="KW-1185">Reference proteome</keyword>
<dbReference type="EMBL" id="RDBE01000001">
    <property type="protein sequence ID" value="RLV50782.1"/>
    <property type="molecule type" value="Genomic_DNA"/>
</dbReference>
<dbReference type="RefSeq" id="WP_121804463.1">
    <property type="nucleotide sequence ID" value="NZ_RDBE01000001.1"/>
</dbReference>
<dbReference type="InterPro" id="IPR023296">
    <property type="entry name" value="Glyco_hydro_beta-prop_sf"/>
</dbReference>
<dbReference type="Pfam" id="PF00251">
    <property type="entry name" value="Glyco_hydro_32N"/>
    <property type="match status" value="1"/>
</dbReference>
<dbReference type="PANTHER" id="PTHR43101:SF1">
    <property type="entry name" value="BETA-FRUCTOSIDASE"/>
    <property type="match status" value="1"/>
</dbReference>
<name>A0A3L8P771_9ACTN</name>
<dbReference type="OrthoDB" id="9776657at2"/>